<feature type="domain" description="DUS-like FMN-binding" evidence="15">
    <location>
        <begin position="19"/>
        <end position="321"/>
    </location>
</feature>
<keyword evidence="9 12" id="KW-0560">Oxidoreductase</keyword>
<dbReference type="Proteomes" id="UP000001946">
    <property type="component" value="Chromosome"/>
</dbReference>
<comment type="cofactor">
    <cofactor evidence="1 12 14">
        <name>FMN</name>
        <dbReference type="ChEBI" id="CHEBI:58210"/>
    </cofactor>
</comment>
<dbReference type="EC" id="1.3.1.-" evidence="12"/>
<dbReference type="InterPro" id="IPR004652">
    <property type="entry name" value="DusB-like"/>
</dbReference>
<dbReference type="AlphaFoldDB" id="Q251N6"/>
<evidence type="ECO:0000256" key="7">
    <source>
        <dbReference type="ARBA" id="ARBA00022857"/>
    </source>
</evidence>
<dbReference type="GO" id="GO:0050660">
    <property type="term" value="F:flavin adenine dinucleotide binding"/>
    <property type="evidence" value="ECO:0007669"/>
    <property type="project" value="InterPro"/>
</dbReference>
<gene>
    <name evidence="16" type="ordered locus">DSY0217</name>
</gene>
<keyword evidence="7" id="KW-0521">NADP</keyword>
<name>Q251N6_DESHY</name>
<evidence type="ECO:0000256" key="9">
    <source>
        <dbReference type="ARBA" id="ARBA00023002"/>
    </source>
</evidence>
<dbReference type="KEGG" id="dsy:DSY0217"/>
<dbReference type="InterPro" id="IPR035587">
    <property type="entry name" value="DUS-like_FMN-bd"/>
</dbReference>
<dbReference type="InterPro" id="IPR018517">
    <property type="entry name" value="tRNA_hU_synthase_CS"/>
</dbReference>
<feature type="binding site" evidence="14">
    <location>
        <begin position="229"/>
        <end position="230"/>
    </location>
    <ligand>
        <name>FMN</name>
        <dbReference type="ChEBI" id="CHEBI:58210"/>
    </ligand>
</feature>
<organism evidence="16 17">
    <name type="scientific">Desulfitobacterium hafniense (strain Y51)</name>
    <dbReference type="NCBI Taxonomy" id="138119"/>
    <lineage>
        <taxon>Bacteria</taxon>
        <taxon>Bacillati</taxon>
        <taxon>Bacillota</taxon>
        <taxon>Clostridia</taxon>
        <taxon>Eubacteriales</taxon>
        <taxon>Desulfitobacteriaceae</taxon>
        <taxon>Desulfitobacterium</taxon>
    </lineage>
</organism>
<keyword evidence="5 12" id="KW-0288">FMN</keyword>
<dbReference type="Pfam" id="PF01207">
    <property type="entry name" value="Dus"/>
    <property type="match status" value="1"/>
</dbReference>
<reference evidence="16 17" key="1">
    <citation type="journal article" date="2006" name="J. Bacteriol.">
        <title>Complete genome sequence of the dehalorespiring bacterium Desulfitobacterium hafniense Y51 and comparison with Dehalococcoides ethenogenes 195.</title>
        <authorList>
            <person name="Nonaka H."/>
            <person name="Keresztes G."/>
            <person name="Shinoda Y."/>
            <person name="Ikenaga Y."/>
            <person name="Abe M."/>
            <person name="Naito K."/>
            <person name="Inatomi K."/>
            <person name="Furukawa K."/>
            <person name="Inui M."/>
            <person name="Yukawa H."/>
        </authorList>
    </citation>
    <scope>NUCLEOTIDE SEQUENCE [LARGE SCALE GENOMIC DNA]</scope>
    <source>
        <strain evidence="16 17">Y51</strain>
    </source>
</reference>
<evidence type="ECO:0000256" key="13">
    <source>
        <dbReference type="PIRSR" id="PIRSR006621-1"/>
    </source>
</evidence>
<evidence type="ECO:0000313" key="16">
    <source>
        <dbReference type="EMBL" id="BAE82006.1"/>
    </source>
</evidence>
<dbReference type="PIRSF" id="PIRSF006621">
    <property type="entry name" value="Dus"/>
    <property type="match status" value="1"/>
</dbReference>
<evidence type="ECO:0000256" key="8">
    <source>
        <dbReference type="ARBA" id="ARBA00022884"/>
    </source>
</evidence>
<keyword evidence="8" id="KW-0694">RNA-binding</keyword>
<protein>
    <recommendedName>
        <fullName evidence="12">tRNA-dihydrouridine synthase</fullName>
        <ecNumber evidence="12">1.3.1.-</ecNumber>
    </recommendedName>
</protein>
<dbReference type="Gene3D" id="1.10.1200.80">
    <property type="entry name" value="Putative flavin oxidoreducatase, domain 2"/>
    <property type="match status" value="1"/>
</dbReference>
<dbReference type="PANTHER" id="PTHR45846:SF1">
    <property type="entry name" value="TRNA-DIHYDROURIDINE(47) SYNTHASE [NAD(P)(+)]-LIKE"/>
    <property type="match status" value="1"/>
</dbReference>
<dbReference type="InterPro" id="IPR001269">
    <property type="entry name" value="DUS_fam"/>
</dbReference>
<keyword evidence="6 12" id="KW-0819">tRNA processing</keyword>
<keyword evidence="17" id="KW-1185">Reference proteome</keyword>
<comment type="catalytic activity">
    <reaction evidence="11">
        <text>a 5,6-dihydrouridine in tRNA + NAD(+) = a uridine in tRNA + NADH + H(+)</text>
        <dbReference type="Rhea" id="RHEA:54452"/>
        <dbReference type="Rhea" id="RHEA-COMP:13339"/>
        <dbReference type="Rhea" id="RHEA-COMP:13887"/>
        <dbReference type="ChEBI" id="CHEBI:15378"/>
        <dbReference type="ChEBI" id="CHEBI:57540"/>
        <dbReference type="ChEBI" id="CHEBI:57945"/>
        <dbReference type="ChEBI" id="CHEBI:65315"/>
        <dbReference type="ChEBI" id="CHEBI:74443"/>
    </reaction>
</comment>
<evidence type="ECO:0000256" key="5">
    <source>
        <dbReference type="ARBA" id="ARBA00022643"/>
    </source>
</evidence>
<comment type="catalytic activity">
    <reaction evidence="10">
        <text>a 5,6-dihydrouridine in tRNA + NADP(+) = a uridine in tRNA + NADPH + H(+)</text>
        <dbReference type="Rhea" id="RHEA:23624"/>
        <dbReference type="Rhea" id="RHEA-COMP:13339"/>
        <dbReference type="Rhea" id="RHEA-COMP:13887"/>
        <dbReference type="ChEBI" id="CHEBI:15378"/>
        <dbReference type="ChEBI" id="CHEBI:57783"/>
        <dbReference type="ChEBI" id="CHEBI:58349"/>
        <dbReference type="ChEBI" id="CHEBI:65315"/>
        <dbReference type="ChEBI" id="CHEBI:74443"/>
    </reaction>
</comment>
<feature type="active site" description="Proton donor" evidence="13">
    <location>
        <position position="105"/>
    </location>
</feature>
<comment type="function">
    <text evidence="2 12">Catalyzes the synthesis of 5,6-dihydrouridine (D), a modified base found in the D-loop of most tRNAs, via the reduction of the C5-C6 double bond in target uridines.</text>
</comment>
<evidence type="ECO:0000259" key="15">
    <source>
        <dbReference type="Pfam" id="PF01207"/>
    </source>
</evidence>
<evidence type="ECO:0000256" key="4">
    <source>
        <dbReference type="ARBA" id="ARBA00022630"/>
    </source>
</evidence>
<accession>Q251N6</accession>
<dbReference type="GO" id="GO:0000049">
    <property type="term" value="F:tRNA binding"/>
    <property type="evidence" value="ECO:0007669"/>
    <property type="project" value="UniProtKB-KW"/>
</dbReference>
<dbReference type="CDD" id="cd02801">
    <property type="entry name" value="DUS_like_FMN"/>
    <property type="match status" value="1"/>
</dbReference>
<evidence type="ECO:0000313" key="17">
    <source>
        <dbReference type="Proteomes" id="UP000001946"/>
    </source>
</evidence>
<dbReference type="EMBL" id="AP008230">
    <property type="protein sequence ID" value="BAE82006.1"/>
    <property type="molecule type" value="Genomic_DNA"/>
</dbReference>
<evidence type="ECO:0000256" key="10">
    <source>
        <dbReference type="ARBA" id="ARBA00048205"/>
    </source>
</evidence>
<dbReference type="Gene3D" id="3.20.20.70">
    <property type="entry name" value="Aldolase class I"/>
    <property type="match status" value="1"/>
</dbReference>
<feature type="binding site" evidence="14">
    <location>
        <position position="75"/>
    </location>
    <ligand>
        <name>FMN</name>
        <dbReference type="ChEBI" id="CHEBI:58210"/>
    </ligand>
</feature>
<dbReference type="eggNOG" id="COG0042">
    <property type="taxonomic scope" value="Bacteria"/>
</dbReference>
<proteinExistence type="inferred from homology"/>
<dbReference type="InterPro" id="IPR013785">
    <property type="entry name" value="Aldolase_TIM"/>
</dbReference>
<dbReference type="STRING" id="138119.DSY0217"/>
<feature type="binding site" evidence="14">
    <location>
        <begin position="21"/>
        <end position="23"/>
    </location>
    <ligand>
        <name>FMN</name>
        <dbReference type="ChEBI" id="CHEBI:58210"/>
    </ligand>
</feature>
<dbReference type="GO" id="GO:0017150">
    <property type="term" value="F:tRNA dihydrouridine synthase activity"/>
    <property type="evidence" value="ECO:0007669"/>
    <property type="project" value="InterPro"/>
</dbReference>
<comment type="similarity">
    <text evidence="12">Belongs to the dus family.</text>
</comment>
<evidence type="ECO:0000256" key="1">
    <source>
        <dbReference type="ARBA" id="ARBA00001917"/>
    </source>
</evidence>
<keyword evidence="3" id="KW-0820">tRNA-binding</keyword>
<feature type="binding site" evidence="14">
    <location>
        <position position="144"/>
    </location>
    <ligand>
        <name>FMN</name>
        <dbReference type="ChEBI" id="CHEBI:58210"/>
    </ligand>
</feature>
<sequence>MDRRAMRLGKFELGIPAFLAPMAGVTDKAFRETVRSVGGLHVWTEMISDKALTYMNSRTLEMLDLSGEASPRIVQLFGSEPEVMAKAAALAVERDAEIIDINMGCPTPKIVKNGEGSALLQDLPLAQRIAEAVVKAVEVPVTVKMRLGWTAERIVAPELAKRVEAVGVQMVSVHGRTREQFYAGTANRDGIKKVKGGVSIPVIANGDIFSPQEAKTVLEATGCDGVMVGRGSLGNPWLIPQINVFLNKGVLLEEPSLEQKLKVATEHFERVLNYKGERIGLNEMRKHAVWYIKGIRNAAQMRDYIMQTKTPLEMKNLFRRILQENA</sequence>
<evidence type="ECO:0000256" key="3">
    <source>
        <dbReference type="ARBA" id="ARBA00022555"/>
    </source>
</evidence>
<feature type="binding site" evidence="14">
    <location>
        <position position="174"/>
    </location>
    <ligand>
        <name>FMN</name>
        <dbReference type="ChEBI" id="CHEBI:58210"/>
    </ligand>
</feature>
<keyword evidence="14" id="KW-0547">Nucleotide-binding</keyword>
<keyword evidence="4 12" id="KW-0285">Flavoprotein</keyword>
<evidence type="ECO:0000256" key="14">
    <source>
        <dbReference type="PIRSR" id="PIRSR006621-2"/>
    </source>
</evidence>
<evidence type="ECO:0000256" key="2">
    <source>
        <dbReference type="ARBA" id="ARBA00002790"/>
    </source>
</evidence>
<evidence type="ECO:0000256" key="11">
    <source>
        <dbReference type="ARBA" id="ARBA00048802"/>
    </source>
</evidence>
<evidence type="ECO:0000256" key="6">
    <source>
        <dbReference type="ARBA" id="ARBA00022694"/>
    </source>
</evidence>
<evidence type="ECO:0000256" key="12">
    <source>
        <dbReference type="PIRNR" id="PIRNR006621"/>
    </source>
</evidence>
<dbReference type="PROSITE" id="PS01136">
    <property type="entry name" value="UPF0034"/>
    <property type="match status" value="1"/>
</dbReference>
<dbReference type="PANTHER" id="PTHR45846">
    <property type="entry name" value="TRNA-DIHYDROURIDINE(47) SYNTHASE [NAD(P)(+)]-LIKE"/>
    <property type="match status" value="1"/>
</dbReference>
<dbReference type="InterPro" id="IPR024036">
    <property type="entry name" value="tRNA-dHydroUridine_Synthase_C"/>
</dbReference>
<dbReference type="HOGENOM" id="CLU_013299_0_3_9"/>
<dbReference type="SUPFAM" id="SSF51395">
    <property type="entry name" value="FMN-linked oxidoreductases"/>
    <property type="match status" value="1"/>
</dbReference>
<dbReference type="NCBIfam" id="TIGR00737">
    <property type="entry name" value="nifR3_yhdG"/>
    <property type="match status" value="1"/>
</dbReference>